<feature type="transmembrane region" description="Helical" evidence="8">
    <location>
        <begin position="371"/>
        <end position="393"/>
    </location>
</feature>
<dbReference type="STRING" id="47427.A0A2H3E5L5"/>
<evidence type="ECO:0000256" key="3">
    <source>
        <dbReference type="ARBA" id="ARBA00022448"/>
    </source>
</evidence>
<evidence type="ECO:0000256" key="8">
    <source>
        <dbReference type="SAM" id="Phobius"/>
    </source>
</evidence>
<keyword evidence="5 8" id="KW-1133">Transmembrane helix</keyword>
<dbReference type="InterPro" id="IPR051788">
    <property type="entry name" value="MFS_Transporter"/>
</dbReference>
<dbReference type="InParanoid" id="A0A2H3E5L5"/>
<gene>
    <name evidence="10" type="ORF">ARMGADRAFT_965138</name>
</gene>
<feature type="transmembrane region" description="Helical" evidence="8">
    <location>
        <begin position="77"/>
        <end position="99"/>
    </location>
</feature>
<dbReference type="PROSITE" id="PS50850">
    <property type="entry name" value="MFS"/>
    <property type="match status" value="1"/>
</dbReference>
<dbReference type="Proteomes" id="UP000217790">
    <property type="component" value="Unassembled WGS sequence"/>
</dbReference>
<reference evidence="11" key="1">
    <citation type="journal article" date="2017" name="Nat. Ecol. Evol.">
        <title>Genome expansion and lineage-specific genetic innovations in the forest pathogenic fungi Armillaria.</title>
        <authorList>
            <person name="Sipos G."/>
            <person name="Prasanna A.N."/>
            <person name="Walter M.C."/>
            <person name="O'Connor E."/>
            <person name="Balint B."/>
            <person name="Krizsan K."/>
            <person name="Kiss B."/>
            <person name="Hess J."/>
            <person name="Varga T."/>
            <person name="Slot J."/>
            <person name="Riley R."/>
            <person name="Boka B."/>
            <person name="Rigling D."/>
            <person name="Barry K."/>
            <person name="Lee J."/>
            <person name="Mihaltcheva S."/>
            <person name="LaButti K."/>
            <person name="Lipzen A."/>
            <person name="Waldron R."/>
            <person name="Moloney N.M."/>
            <person name="Sperisen C."/>
            <person name="Kredics L."/>
            <person name="Vagvoelgyi C."/>
            <person name="Patrignani A."/>
            <person name="Fitzpatrick D."/>
            <person name="Nagy I."/>
            <person name="Doyle S."/>
            <person name="Anderson J.B."/>
            <person name="Grigoriev I.V."/>
            <person name="Gueldener U."/>
            <person name="Muensterkoetter M."/>
            <person name="Nagy L.G."/>
        </authorList>
    </citation>
    <scope>NUCLEOTIDE SEQUENCE [LARGE SCALE GENOMIC DNA]</scope>
    <source>
        <strain evidence="11">Ar21-2</strain>
    </source>
</reference>
<evidence type="ECO:0000256" key="7">
    <source>
        <dbReference type="SAM" id="MobiDB-lite"/>
    </source>
</evidence>
<dbReference type="OrthoDB" id="413079at2759"/>
<dbReference type="InterPro" id="IPR020846">
    <property type="entry name" value="MFS_dom"/>
</dbReference>
<name>A0A2H3E5L5_ARMGA</name>
<dbReference type="GO" id="GO:0016020">
    <property type="term" value="C:membrane"/>
    <property type="evidence" value="ECO:0007669"/>
    <property type="project" value="TreeGrafter"/>
</dbReference>
<dbReference type="FunFam" id="1.20.1250.20:FF:000286">
    <property type="entry name" value="MFS efflux transporter"/>
    <property type="match status" value="1"/>
</dbReference>
<feature type="transmembrane region" description="Helical" evidence="8">
    <location>
        <begin position="405"/>
        <end position="424"/>
    </location>
</feature>
<keyword evidence="4 8" id="KW-0812">Transmembrane</keyword>
<dbReference type="Gene3D" id="1.20.1250.20">
    <property type="entry name" value="MFS general substrate transporter like domains"/>
    <property type="match status" value="2"/>
</dbReference>
<feature type="region of interest" description="Disordered" evidence="7">
    <location>
        <begin position="1"/>
        <end position="24"/>
    </location>
</feature>
<dbReference type="PANTHER" id="PTHR23514">
    <property type="entry name" value="BYPASS OF STOP CODON PROTEIN 6"/>
    <property type="match status" value="1"/>
</dbReference>
<evidence type="ECO:0000313" key="10">
    <source>
        <dbReference type="EMBL" id="PBK94956.1"/>
    </source>
</evidence>
<feature type="transmembrane region" description="Helical" evidence="8">
    <location>
        <begin position="254"/>
        <end position="278"/>
    </location>
</feature>
<feature type="transmembrane region" description="Helical" evidence="8">
    <location>
        <begin position="290"/>
        <end position="308"/>
    </location>
</feature>
<dbReference type="AlphaFoldDB" id="A0A2H3E5L5"/>
<dbReference type="Pfam" id="PF07690">
    <property type="entry name" value="MFS_1"/>
    <property type="match status" value="1"/>
</dbReference>
<evidence type="ECO:0000256" key="4">
    <source>
        <dbReference type="ARBA" id="ARBA00022692"/>
    </source>
</evidence>
<accession>A0A2H3E5L5</accession>
<evidence type="ECO:0000256" key="6">
    <source>
        <dbReference type="ARBA" id="ARBA00023136"/>
    </source>
</evidence>
<dbReference type="InterPro" id="IPR036259">
    <property type="entry name" value="MFS_trans_sf"/>
</dbReference>
<dbReference type="OMA" id="CACFANI"/>
<organism evidence="10 11">
    <name type="scientific">Armillaria gallica</name>
    <name type="common">Bulbous honey fungus</name>
    <name type="synonym">Armillaria bulbosa</name>
    <dbReference type="NCBI Taxonomy" id="47427"/>
    <lineage>
        <taxon>Eukaryota</taxon>
        <taxon>Fungi</taxon>
        <taxon>Dikarya</taxon>
        <taxon>Basidiomycota</taxon>
        <taxon>Agaricomycotina</taxon>
        <taxon>Agaricomycetes</taxon>
        <taxon>Agaricomycetidae</taxon>
        <taxon>Agaricales</taxon>
        <taxon>Marasmiineae</taxon>
        <taxon>Physalacriaceae</taxon>
        <taxon>Armillaria</taxon>
    </lineage>
</organism>
<keyword evidence="11" id="KW-1185">Reference proteome</keyword>
<keyword evidence="3" id="KW-0813">Transport</keyword>
<dbReference type="SUPFAM" id="SSF103473">
    <property type="entry name" value="MFS general substrate transporter"/>
    <property type="match status" value="1"/>
</dbReference>
<evidence type="ECO:0000259" key="9">
    <source>
        <dbReference type="PROSITE" id="PS50850"/>
    </source>
</evidence>
<feature type="transmembrane region" description="Helical" evidence="8">
    <location>
        <begin position="317"/>
        <end position="335"/>
    </location>
</feature>
<feature type="transmembrane region" description="Helical" evidence="8">
    <location>
        <begin position="196"/>
        <end position="216"/>
    </location>
</feature>
<proteinExistence type="inferred from homology"/>
<feature type="transmembrane region" description="Helical" evidence="8">
    <location>
        <begin position="341"/>
        <end position="359"/>
    </location>
</feature>
<comment type="subcellular location">
    <subcellularLocation>
        <location evidence="1">Endomembrane system</location>
        <topology evidence="1">Multi-pass membrane protein</topology>
    </subcellularLocation>
</comment>
<sequence length="445" mass="48123">MNTPVRDSSDAEKQVPPGDANLNTKLEADLPQEDIPKDYRVHVQFAALCWSMFLAGWNDGTTGPLLPRIQEVYNVNYTVVSLLFVLACVGFLSGAFINIPLTEKLGFGKMIVLGSMFQVIAYALQSAALPFPAFLIAYTINGIGMAFQDAQANGYVACFQNDPETKMGIMHAVYGLGALCSPLVATQFAYLPRWSFHYLTSLGVALTNTIFLWAVFRLKTQDDCLAEIGHPPGEKGDNEHSTFRQILTLKTVHLLAFFILVYVGVEVTIGGWIVTYVIKLRNGGETSGYISSGFFGGLTLGRVGLLWVNKKVGERRVLFIYSFIAIGLELVVWLVPSLIGGGVAISLVGVVLGPMYPIVMNHSSRILPPWLLTGSIGWIAGFGQAGSALFPFISGALANSVGISSLQPLLVAMMGFMIVLWALVPSGRPPKMTPQSTTDTSTEAI</sequence>
<dbReference type="GO" id="GO:0022857">
    <property type="term" value="F:transmembrane transporter activity"/>
    <property type="evidence" value="ECO:0007669"/>
    <property type="project" value="InterPro"/>
</dbReference>
<evidence type="ECO:0000256" key="2">
    <source>
        <dbReference type="ARBA" id="ARBA00008335"/>
    </source>
</evidence>
<evidence type="ECO:0000313" key="11">
    <source>
        <dbReference type="Proteomes" id="UP000217790"/>
    </source>
</evidence>
<dbReference type="PANTHER" id="PTHR23514:SF3">
    <property type="entry name" value="BYPASS OF STOP CODON PROTEIN 6"/>
    <property type="match status" value="1"/>
</dbReference>
<comment type="similarity">
    <text evidence="2">Belongs to the major facilitator superfamily.</text>
</comment>
<protein>
    <submittedName>
        <fullName evidence="10">MFS general substrate transporter</fullName>
    </submittedName>
</protein>
<dbReference type="EMBL" id="KZ293653">
    <property type="protein sequence ID" value="PBK94956.1"/>
    <property type="molecule type" value="Genomic_DNA"/>
</dbReference>
<dbReference type="GO" id="GO:0012505">
    <property type="term" value="C:endomembrane system"/>
    <property type="evidence" value="ECO:0007669"/>
    <property type="project" value="UniProtKB-SubCell"/>
</dbReference>
<feature type="domain" description="Major facilitator superfamily (MFS) profile" evidence="9">
    <location>
        <begin position="44"/>
        <end position="428"/>
    </location>
</feature>
<keyword evidence="6 8" id="KW-0472">Membrane</keyword>
<evidence type="ECO:0000256" key="1">
    <source>
        <dbReference type="ARBA" id="ARBA00004127"/>
    </source>
</evidence>
<dbReference type="InterPro" id="IPR011701">
    <property type="entry name" value="MFS"/>
</dbReference>
<feature type="transmembrane region" description="Helical" evidence="8">
    <location>
        <begin position="168"/>
        <end position="190"/>
    </location>
</feature>
<evidence type="ECO:0000256" key="5">
    <source>
        <dbReference type="ARBA" id="ARBA00022989"/>
    </source>
</evidence>